<feature type="region of interest" description="Disordered" evidence="1">
    <location>
        <begin position="1"/>
        <end position="29"/>
    </location>
</feature>
<evidence type="ECO:0000256" key="1">
    <source>
        <dbReference type="SAM" id="MobiDB-lite"/>
    </source>
</evidence>
<reference evidence="2 3" key="1">
    <citation type="submission" date="2020-10" db="EMBL/GenBank/DDBJ databases">
        <title>Connecting structure to function with the recovery of over 1000 high-quality activated sludge metagenome-assembled genomes encoding full-length rRNA genes using long-read sequencing.</title>
        <authorList>
            <person name="Singleton C.M."/>
            <person name="Petriglieri F."/>
            <person name="Kristensen J.M."/>
            <person name="Kirkegaard R.H."/>
            <person name="Michaelsen T.Y."/>
            <person name="Andersen M.H."/>
            <person name="Karst S.M."/>
            <person name="Dueholm M.S."/>
            <person name="Nielsen P.H."/>
            <person name="Albertsen M."/>
        </authorList>
    </citation>
    <scope>NUCLEOTIDE SEQUENCE [LARGE SCALE GENOMIC DNA]</scope>
    <source>
        <strain evidence="2">Lyne_18-Q3-R50-59_MAXAC.006</strain>
    </source>
</reference>
<sequence>MSDADRIARKMKAGLDSAAGQDRASRESEVRRNRAALLDRGEALISAILGRMDKLGHPGVEPVEVLVHRKLLGTKYKIKGGWRLGYYPGKSYGDSKSFPFFLISDGRIKMANTFPLQEWADVSKAGVSESDLDRIVHGLEEFDSRLS</sequence>
<organism evidence="2 3">
    <name type="scientific">Candidatus Neomicrothrix subdominans</name>
    <dbReference type="NCBI Taxonomy" id="2954438"/>
    <lineage>
        <taxon>Bacteria</taxon>
        <taxon>Bacillati</taxon>
        <taxon>Actinomycetota</taxon>
        <taxon>Acidimicrobiia</taxon>
        <taxon>Acidimicrobiales</taxon>
        <taxon>Microthrixaceae</taxon>
        <taxon>Candidatus Neomicrothrix</taxon>
    </lineage>
</organism>
<comment type="caution">
    <text evidence="2">The sequence shown here is derived from an EMBL/GenBank/DDBJ whole genome shotgun (WGS) entry which is preliminary data.</text>
</comment>
<dbReference type="EMBL" id="JADJZA010000008">
    <property type="protein sequence ID" value="MBK9298042.1"/>
    <property type="molecule type" value="Genomic_DNA"/>
</dbReference>
<evidence type="ECO:0000313" key="3">
    <source>
        <dbReference type="Proteomes" id="UP000727993"/>
    </source>
</evidence>
<gene>
    <name evidence="2" type="ORF">IPN02_14660</name>
</gene>
<dbReference type="Proteomes" id="UP000727993">
    <property type="component" value="Unassembled WGS sequence"/>
</dbReference>
<accession>A0A936NFJ1</accession>
<name>A0A936NFJ1_9ACTN</name>
<evidence type="ECO:0000313" key="2">
    <source>
        <dbReference type="EMBL" id="MBK9298042.1"/>
    </source>
</evidence>
<protein>
    <submittedName>
        <fullName evidence="2">Uncharacterized protein</fullName>
    </submittedName>
</protein>
<dbReference type="AlphaFoldDB" id="A0A936NFJ1"/>
<proteinExistence type="predicted"/>